<dbReference type="PANTHER" id="PTHR23316">
    <property type="entry name" value="IMPORTIN ALPHA"/>
    <property type="match status" value="1"/>
</dbReference>
<dbReference type="Pfam" id="PF00514">
    <property type="entry name" value="Arm"/>
    <property type="match status" value="3"/>
</dbReference>
<evidence type="ECO:0000313" key="6">
    <source>
        <dbReference type="Proteomes" id="UP000054248"/>
    </source>
</evidence>
<dbReference type="InterPro" id="IPR016024">
    <property type="entry name" value="ARM-type_fold"/>
</dbReference>
<keyword evidence="3" id="KW-0653">Protein transport</keyword>
<reference evidence="6" key="2">
    <citation type="submission" date="2015-01" db="EMBL/GenBank/DDBJ databases">
        <title>Evolutionary Origins and Diversification of the Mycorrhizal Mutualists.</title>
        <authorList>
            <consortium name="DOE Joint Genome Institute"/>
            <consortium name="Mycorrhizal Genomics Consortium"/>
            <person name="Kohler A."/>
            <person name="Kuo A."/>
            <person name="Nagy L.G."/>
            <person name="Floudas D."/>
            <person name="Copeland A."/>
            <person name="Barry K.W."/>
            <person name="Cichocki N."/>
            <person name="Veneault-Fourrey C."/>
            <person name="LaButti K."/>
            <person name="Lindquist E.A."/>
            <person name="Lipzen A."/>
            <person name="Lundell T."/>
            <person name="Morin E."/>
            <person name="Murat C."/>
            <person name="Riley R."/>
            <person name="Ohm R."/>
            <person name="Sun H."/>
            <person name="Tunlid A."/>
            <person name="Henrissat B."/>
            <person name="Grigoriev I.V."/>
            <person name="Hibbett D.S."/>
            <person name="Martin F."/>
        </authorList>
    </citation>
    <scope>NUCLEOTIDE SEQUENCE [LARGE SCALE GENOMIC DNA]</scope>
    <source>
        <strain evidence="6">MUT 4182</strain>
    </source>
</reference>
<dbReference type="HOGENOM" id="CLU_018084_7_0_1"/>
<keyword evidence="6" id="KW-1185">Reference proteome</keyword>
<dbReference type="SUPFAM" id="SSF48371">
    <property type="entry name" value="ARM repeat"/>
    <property type="match status" value="1"/>
</dbReference>
<dbReference type="Proteomes" id="UP000054248">
    <property type="component" value="Unassembled WGS sequence"/>
</dbReference>
<name>A0A0C3QC22_9AGAM</name>
<dbReference type="SMART" id="SM00185">
    <property type="entry name" value="ARM"/>
    <property type="match status" value="6"/>
</dbReference>
<organism evidence="5 6">
    <name type="scientific">Tulasnella calospora MUT 4182</name>
    <dbReference type="NCBI Taxonomy" id="1051891"/>
    <lineage>
        <taxon>Eukaryota</taxon>
        <taxon>Fungi</taxon>
        <taxon>Dikarya</taxon>
        <taxon>Basidiomycota</taxon>
        <taxon>Agaricomycotina</taxon>
        <taxon>Agaricomycetes</taxon>
        <taxon>Cantharellales</taxon>
        <taxon>Tulasnellaceae</taxon>
        <taxon>Tulasnella</taxon>
    </lineage>
</organism>
<accession>A0A0C3QC22</accession>
<evidence type="ECO:0000256" key="3">
    <source>
        <dbReference type="ARBA" id="ARBA00022927"/>
    </source>
</evidence>
<evidence type="ECO:0000256" key="2">
    <source>
        <dbReference type="ARBA" id="ARBA00022448"/>
    </source>
</evidence>
<dbReference type="OrthoDB" id="29145at2759"/>
<proteinExistence type="inferred from homology"/>
<comment type="similarity">
    <text evidence="1">Belongs to the importin alpha family.</text>
</comment>
<dbReference type="AlphaFoldDB" id="A0A0C3QC22"/>
<evidence type="ECO:0000313" key="5">
    <source>
        <dbReference type="EMBL" id="KIO22816.1"/>
    </source>
</evidence>
<feature type="non-terminal residue" evidence="5">
    <location>
        <position position="1"/>
    </location>
</feature>
<evidence type="ECO:0000256" key="1">
    <source>
        <dbReference type="ARBA" id="ARBA00010394"/>
    </source>
</evidence>
<dbReference type="Gene3D" id="1.25.10.10">
    <property type="entry name" value="Leucine-rich Repeat Variant"/>
    <property type="match status" value="1"/>
</dbReference>
<keyword evidence="2" id="KW-0813">Transport</keyword>
<dbReference type="InterPro" id="IPR011989">
    <property type="entry name" value="ARM-like"/>
</dbReference>
<feature type="repeat" description="ARM" evidence="4">
    <location>
        <begin position="29"/>
        <end position="71"/>
    </location>
</feature>
<dbReference type="InterPro" id="IPR000225">
    <property type="entry name" value="Armadillo"/>
</dbReference>
<dbReference type="PROSITE" id="PS50176">
    <property type="entry name" value="ARM_REPEAT"/>
    <property type="match status" value="1"/>
</dbReference>
<protein>
    <recommendedName>
        <fullName evidence="7">IBB domain-containing protein</fullName>
    </recommendedName>
</protein>
<dbReference type="STRING" id="1051891.A0A0C3QC22"/>
<dbReference type="EMBL" id="KN823100">
    <property type="protein sequence ID" value="KIO22816.1"/>
    <property type="molecule type" value="Genomic_DNA"/>
</dbReference>
<evidence type="ECO:0000256" key="4">
    <source>
        <dbReference type="PROSITE-ProRule" id="PRU00259"/>
    </source>
</evidence>
<gene>
    <name evidence="5" type="ORF">M407DRAFT_215885</name>
</gene>
<sequence>LDSKDPQIRRTAITKIREIQAVQPVIDAGLVPTLISLLDSEDTYLQGEASWIVTNIASGTTQQTGLVVEAGAIPKLIGLSTSASEDVSDHAVWALANIVGDSPGLRDRIEDEGGIDTFLRLVNNAGTTPPKVRRRAVWGVSNYLNSWPENNLSIMRVRNLHEAISEDDMKSIIDAIQALCRILDRGVKRSDVIETGVVPRLVHLLADSSFRGATQKHALKCMGYFVDGDDDDADAVIDAGLLPALLVLIEAKNQDLRQMALWNASNIAAGSLSQVYALLDCGLLKLAVGILMDDLSPTICRREACWMVSNLSERVCGDEKIWQAFIEERGAESLSTALLIPDRNTREVAISGITSLLKCQDSEGCQFGAPIFAIIRSSSGPQNLRAIRDSRWFEDDELRTDCHNLLTHYFPEYSRRARV</sequence>
<dbReference type="GO" id="GO:0015031">
    <property type="term" value="P:protein transport"/>
    <property type="evidence" value="ECO:0007669"/>
    <property type="project" value="UniProtKB-KW"/>
</dbReference>
<reference evidence="5 6" key="1">
    <citation type="submission" date="2014-04" db="EMBL/GenBank/DDBJ databases">
        <authorList>
            <consortium name="DOE Joint Genome Institute"/>
            <person name="Kuo A."/>
            <person name="Girlanda M."/>
            <person name="Perotto S."/>
            <person name="Kohler A."/>
            <person name="Nagy L.G."/>
            <person name="Floudas D."/>
            <person name="Copeland A."/>
            <person name="Barry K.W."/>
            <person name="Cichocki N."/>
            <person name="Veneault-Fourrey C."/>
            <person name="LaButti K."/>
            <person name="Lindquist E.A."/>
            <person name="Lipzen A."/>
            <person name="Lundell T."/>
            <person name="Morin E."/>
            <person name="Murat C."/>
            <person name="Sun H."/>
            <person name="Tunlid A."/>
            <person name="Henrissat B."/>
            <person name="Grigoriev I.V."/>
            <person name="Hibbett D.S."/>
            <person name="Martin F."/>
            <person name="Nordberg H.P."/>
            <person name="Cantor M.N."/>
            <person name="Hua S.X."/>
        </authorList>
    </citation>
    <scope>NUCLEOTIDE SEQUENCE [LARGE SCALE GENOMIC DNA]</scope>
    <source>
        <strain evidence="5 6">MUT 4182</strain>
    </source>
</reference>
<evidence type="ECO:0008006" key="7">
    <source>
        <dbReference type="Google" id="ProtNLM"/>
    </source>
</evidence>